<dbReference type="PROSITE" id="PS50808">
    <property type="entry name" value="ZF_BED"/>
    <property type="match status" value="1"/>
</dbReference>
<dbReference type="InterPro" id="IPR003656">
    <property type="entry name" value="Znf_BED"/>
</dbReference>
<sequence length="112" mass="13074">MASKRKRSDIWGHFKEVEQNKATCDYCSAKLSIASGNTSNLSRHITRKHPTIPIILERQVEINTLRSDTDSSTSADQQQTNHCNKYRNNRRNKILLILSLEKDQFPYKDRRL</sequence>
<evidence type="ECO:0000256" key="2">
    <source>
        <dbReference type="ARBA" id="ARBA00022771"/>
    </source>
</evidence>
<evidence type="ECO:0000256" key="4">
    <source>
        <dbReference type="PROSITE-ProRule" id="PRU00027"/>
    </source>
</evidence>
<evidence type="ECO:0000256" key="3">
    <source>
        <dbReference type="ARBA" id="ARBA00022833"/>
    </source>
</evidence>
<evidence type="ECO:0000259" key="6">
    <source>
        <dbReference type="PROSITE" id="PS50808"/>
    </source>
</evidence>
<proteinExistence type="predicted"/>
<gene>
    <name evidence="7" type="ORF">HF086_001134</name>
</gene>
<dbReference type="AlphaFoldDB" id="A0A922M441"/>
<dbReference type="GO" id="GO:0008270">
    <property type="term" value="F:zinc ion binding"/>
    <property type="evidence" value="ECO:0007669"/>
    <property type="project" value="UniProtKB-KW"/>
</dbReference>
<dbReference type="EMBL" id="JACEFF010000855">
    <property type="protein sequence ID" value="KAH9629663.1"/>
    <property type="molecule type" value="Genomic_DNA"/>
</dbReference>
<dbReference type="Proteomes" id="UP000814243">
    <property type="component" value="Unassembled WGS sequence"/>
</dbReference>
<feature type="domain" description="BED-type" evidence="6">
    <location>
        <begin position="5"/>
        <end position="56"/>
    </location>
</feature>
<dbReference type="InterPro" id="IPR036236">
    <property type="entry name" value="Znf_C2H2_sf"/>
</dbReference>
<evidence type="ECO:0000313" key="7">
    <source>
        <dbReference type="EMBL" id="KAH9629663.1"/>
    </source>
</evidence>
<protein>
    <recommendedName>
        <fullName evidence="6">BED-type domain-containing protein</fullName>
    </recommendedName>
</protein>
<reference evidence="7" key="1">
    <citation type="journal article" date="2021" name="G3 (Bethesda)">
        <title>Genome and transcriptome analysis of the beet armyworm Spodoptera exigua reveals targets for pest control. .</title>
        <authorList>
            <person name="Simon S."/>
            <person name="Breeschoten T."/>
            <person name="Jansen H.J."/>
            <person name="Dirks R.P."/>
            <person name="Schranz M.E."/>
            <person name="Ros V.I.D."/>
        </authorList>
    </citation>
    <scope>NUCLEOTIDE SEQUENCE</scope>
    <source>
        <strain evidence="7">TB_SE_WUR_2020</strain>
    </source>
</reference>
<dbReference type="GO" id="GO:0003677">
    <property type="term" value="F:DNA binding"/>
    <property type="evidence" value="ECO:0007669"/>
    <property type="project" value="InterPro"/>
</dbReference>
<feature type="region of interest" description="Disordered" evidence="5">
    <location>
        <begin position="66"/>
        <end position="86"/>
    </location>
</feature>
<evidence type="ECO:0000256" key="1">
    <source>
        <dbReference type="ARBA" id="ARBA00022723"/>
    </source>
</evidence>
<accession>A0A922M441</accession>
<evidence type="ECO:0000313" key="8">
    <source>
        <dbReference type="Proteomes" id="UP000814243"/>
    </source>
</evidence>
<dbReference type="SUPFAM" id="SSF57667">
    <property type="entry name" value="beta-beta-alpha zinc fingers"/>
    <property type="match status" value="1"/>
</dbReference>
<comment type="caution">
    <text evidence="7">The sequence shown here is derived from an EMBL/GenBank/DDBJ whole genome shotgun (WGS) entry which is preliminary data.</text>
</comment>
<dbReference type="Pfam" id="PF02892">
    <property type="entry name" value="zf-BED"/>
    <property type="match status" value="1"/>
</dbReference>
<name>A0A922M441_SPOEX</name>
<keyword evidence="2 4" id="KW-0863">Zinc-finger</keyword>
<feature type="compositionally biased region" description="Low complexity" evidence="5">
    <location>
        <begin position="70"/>
        <end position="80"/>
    </location>
</feature>
<dbReference type="SMART" id="SM00614">
    <property type="entry name" value="ZnF_BED"/>
    <property type="match status" value="1"/>
</dbReference>
<evidence type="ECO:0000256" key="5">
    <source>
        <dbReference type="SAM" id="MobiDB-lite"/>
    </source>
</evidence>
<organism evidence="7 8">
    <name type="scientific">Spodoptera exigua</name>
    <name type="common">Beet armyworm</name>
    <name type="synonym">Noctua fulgens</name>
    <dbReference type="NCBI Taxonomy" id="7107"/>
    <lineage>
        <taxon>Eukaryota</taxon>
        <taxon>Metazoa</taxon>
        <taxon>Ecdysozoa</taxon>
        <taxon>Arthropoda</taxon>
        <taxon>Hexapoda</taxon>
        <taxon>Insecta</taxon>
        <taxon>Pterygota</taxon>
        <taxon>Neoptera</taxon>
        <taxon>Endopterygota</taxon>
        <taxon>Lepidoptera</taxon>
        <taxon>Glossata</taxon>
        <taxon>Ditrysia</taxon>
        <taxon>Noctuoidea</taxon>
        <taxon>Noctuidae</taxon>
        <taxon>Amphipyrinae</taxon>
        <taxon>Spodoptera</taxon>
    </lineage>
</organism>
<keyword evidence="3" id="KW-0862">Zinc</keyword>
<keyword evidence="1" id="KW-0479">Metal-binding</keyword>